<proteinExistence type="predicted"/>
<dbReference type="EMBL" id="MUAI01000030">
    <property type="protein sequence ID" value="OOR03967.1"/>
    <property type="molecule type" value="Genomic_DNA"/>
</dbReference>
<evidence type="ECO:0000259" key="2">
    <source>
        <dbReference type="Pfam" id="PF02517"/>
    </source>
</evidence>
<accession>A0A1S9T1Y6</accession>
<dbReference type="PANTHER" id="PTHR43592:SF15">
    <property type="entry name" value="CAAX AMINO TERMINAL PROTEASE FAMILY PROTEIN"/>
    <property type="match status" value="1"/>
</dbReference>
<evidence type="ECO:0000256" key="1">
    <source>
        <dbReference type="SAM" id="Phobius"/>
    </source>
</evidence>
<protein>
    <submittedName>
        <fullName evidence="3">CAAX protease family protein</fullName>
    </submittedName>
</protein>
<dbReference type="AlphaFoldDB" id="A0A1S9T1Y6"/>
<dbReference type="RefSeq" id="WP_078176888.1">
    <property type="nucleotide sequence ID" value="NZ_MUAI01000030.1"/>
</dbReference>
<keyword evidence="1" id="KW-0472">Membrane</keyword>
<name>A0A1S9T1Y6_BACMY</name>
<dbReference type="GO" id="GO:0080120">
    <property type="term" value="P:CAAX-box protein maturation"/>
    <property type="evidence" value="ECO:0007669"/>
    <property type="project" value="UniProtKB-ARBA"/>
</dbReference>
<dbReference type="Proteomes" id="UP000190696">
    <property type="component" value="Unassembled WGS sequence"/>
</dbReference>
<dbReference type="GO" id="GO:0004175">
    <property type="term" value="F:endopeptidase activity"/>
    <property type="evidence" value="ECO:0007669"/>
    <property type="project" value="UniProtKB-ARBA"/>
</dbReference>
<keyword evidence="3" id="KW-0378">Hydrolase</keyword>
<feature type="transmembrane region" description="Helical" evidence="1">
    <location>
        <begin position="238"/>
        <end position="259"/>
    </location>
</feature>
<dbReference type="Pfam" id="PF02517">
    <property type="entry name" value="Rce1-like"/>
    <property type="match status" value="1"/>
</dbReference>
<dbReference type="InterPro" id="IPR003675">
    <property type="entry name" value="Rce1/LyrA-like_dom"/>
</dbReference>
<feature type="domain" description="CAAX prenyl protease 2/Lysostaphin resistance protein A-like" evidence="2">
    <location>
        <begin position="129"/>
        <end position="215"/>
    </location>
</feature>
<keyword evidence="1" id="KW-1133">Transmembrane helix</keyword>
<feature type="transmembrane region" description="Helical" evidence="1">
    <location>
        <begin position="130"/>
        <end position="154"/>
    </location>
</feature>
<evidence type="ECO:0000313" key="3">
    <source>
        <dbReference type="EMBL" id="OOR03967.1"/>
    </source>
</evidence>
<organism evidence="3 4">
    <name type="scientific">Bacillus mycoides</name>
    <dbReference type="NCBI Taxonomy" id="1405"/>
    <lineage>
        <taxon>Bacteria</taxon>
        <taxon>Bacillati</taxon>
        <taxon>Bacillota</taxon>
        <taxon>Bacilli</taxon>
        <taxon>Bacillales</taxon>
        <taxon>Bacillaceae</taxon>
        <taxon>Bacillus</taxon>
        <taxon>Bacillus cereus group</taxon>
    </lineage>
</organism>
<evidence type="ECO:0000313" key="4">
    <source>
        <dbReference type="Proteomes" id="UP000190696"/>
    </source>
</evidence>
<feature type="transmembrane region" description="Helical" evidence="1">
    <location>
        <begin position="39"/>
        <end position="59"/>
    </location>
</feature>
<reference evidence="3 4" key="1">
    <citation type="submission" date="2017-01" db="EMBL/GenBank/DDBJ databases">
        <title>Bacillus cereus isolates.</title>
        <authorList>
            <person name="Beno S.M."/>
        </authorList>
    </citation>
    <scope>NUCLEOTIDE SEQUENCE [LARGE SCALE GENOMIC DNA]</scope>
    <source>
        <strain evidence="3 4">FSL W7-1108</strain>
    </source>
</reference>
<feature type="transmembrane region" description="Helical" evidence="1">
    <location>
        <begin position="166"/>
        <end position="197"/>
    </location>
</feature>
<dbReference type="GO" id="GO:0006508">
    <property type="term" value="P:proteolysis"/>
    <property type="evidence" value="ECO:0007669"/>
    <property type="project" value="UniProtKB-KW"/>
</dbReference>
<comment type="caution">
    <text evidence="3">The sequence shown here is derived from an EMBL/GenBank/DDBJ whole genome shotgun (WGS) entry which is preliminary data.</text>
</comment>
<gene>
    <name evidence="3" type="ORF">BW900_24070</name>
</gene>
<feature type="transmembrane region" description="Helical" evidence="1">
    <location>
        <begin position="203"/>
        <end position="226"/>
    </location>
</feature>
<dbReference type="PANTHER" id="PTHR43592">
    <property type="entry name" value="CAAX AMINO TERMINAL PROTEASE"/>
    <property type="match status" value="1"/>
</dbReference>
<sequence>MNTSMSTMKIRHIIGWILVSSISLEFLSRASLFNNIAPWIKQEVILVSAIYLIPILWFYNKCKKQKIYFYSSFFSKPSVFPIKTMIAAVIMPFFLVIGIVLLLLAIAMSFNILEGTAEATVLESKSGLQLLVSSIIIAVIAPIAEEIIFRGYLFNRLSFRLGIKKAIIISSIVFGILHLQNIFGATILGISMCVLYIKTKSLIVPIIVHMVSNIFVVFKDISLFMSPSESSTSSTADLDVSIGFIGAFLFIGIGLLWFIPFIKRNWKYCIEKGIPSFTYESNIKYNEKQSL</sequence>
<keyword evidence="1" id="KW-0812">Transmembrane</keyword>
<keyword evidence="3" id="KW-0645">Protease</keyword>
<feature type="transmembrane region" description="Helical" evidence="1">
    <location>
        <begin position="80"/>
        <end position="110"/>
    </location>
</feature>